<evidence type="ECO:0000256" key="1">
    <source>
        <dbReference type="ARBA" id="ARBA00023157"/>
    </source>
</evidence>
<accession>A0A4Z2J0Y5</accession>
<dbReference type="PANTHER" id="PTHR45784">
    <property type="entry name" value="C-TYPE LECTIN DOMAIN FAMILY 20 MEMBER A-RELATED"/>
    <property type="match status" value="1"/>
</dbReference>
<dbReference type="Pfam" id="PF00059">
    <property type="entry name" value="Lectin_C"/>
    <property type="match status" value="1"/>
</dbReference>
<dbReference type="Gene3D" id="3.10.100.10">
    <property type="entry name" value="Mannose-Binding Protein A, subunit A"/>
    <property type="match status" value="2"/>
</dbReference>
<evidence type="ECO:0000313" key="3">
    <source>
        <dbReference type="EMBL" id="TNN83697.1"/>
    </source>
</evidence>
<dbReference type="InterPro" id="IPR016186">
    <property type="entry name" value="C-type_lectin-like/link_sf"/>
</dbReference>
<keyword evidence="4" id="KW-1185">Reference proteome</keyword>
<feature type="domain" description="C-type lectin" evidence="2">
    <location>
        <begin position="175"/>
        <end position="292"/>
    </location>
</feature>
<name>A0A4Z2J0Y5_9TELE</name>
<dbReference type="InterPro" id="IPR001304">
    <property type="entry name" value="C-type_lectin-like"/>
</dbReference>
<organism evidence="3 4">
    <name type="scientific">Liparis tanakae</name>
    <name type="common">Tanaka's snailfish</name>
    <dbReference type="NCBI Taxonomy" id="230148"/>
    <lineage>
        <taxon>Eukaryota</taxon>
        <taxon>Metazoa</taxon>
        <taxon>Chordata</taxon>
        <taxon>Craniata</taxon>
        <taxon>Vertebrata</taxon>
        <taxon>Euteleostomi</taxon>
        <taxon>Actinopterygii</taxon>
        <taxon>Neopterygii</taxon>
        <taxon>Teleostei</taxon>
        <taxon>Neoteleostei</taxon>
        <taxon>Acanthomorphata</taxon>
        <taxon>Eupercaria</taxon>
        <taxon>Perciformes</taxon>
        <taxon>Cottioidei</taxon>
        <taxon>Cottales</taxon>
        <taxon>Liparidae</taxon>
        <taxon>Liparis</taxon>
    </lineage>
</organism>
<dbReference type="PROSITE" id="PS00615">
    <property type="entry name" value="C_TYPE_LECTIN_1"/>
    <property type="match status" value="1"/>
</dbReference>
<protein>
    <submittedName>
        <fullName evidence="3">Macrophage mannose receptor 1</fullName>
    </submittedName>
</protein>
<dbReference type="SUPFAM" id="SSF56436">
    <property type="entry name" value="C-type lectin-like"/>
    <property type="match status" value="2"/>
</dbReference>
<dbReference type="InterPro" id="IPR018378">
    <property type="entry name" value="C-type_lectin_CS"/>
</dbReference>
<keyword evidence="3" id="KW-0675">Receptor</keyword>
<dbReference type="InterPro" id="IPR016187">
    <property type="entry name" value="CTDL_fold"/>
</dbReference>
<dbReference type="OrthoDB" id="547680at2759"/>
<gene>
    <name evidence="3" type="primary">Mrc1_3</name>
    <name evidence="3" type="ORF">EYF80_006215</name>
</gene>
<dbReference type="SMART" id="SM00034">
    <property type="entry name" value="CLECT"/>
    <property type="match status" value="1"/>
</dbReference>
<dbReference type="Proteomes" id="UP000314294">
    <property type="component" value="Unassembled WGS sequence"/>
</dbReference>
<reference evidence="3 4" key="1">
    <citation type="submission" date="2019-03" db="EMBL/GenBank/DDBJ databases">
        <title>First draft genome of Liparis tanakae, snailfish: a comprehensive survey of snailfish specific genes.</title>
        <authorList>
            <person name="Kim W."/>
            <person name="Song I."/>
            <person name="Jeong J.-H."/>
            <person name="Kim D."/>
            <person name="Kim S."/>
            <person name="Ryu S."/>
            <person name="Song J.Y."/>
            <person name="Lee S.K."/>
        </authorList>
    </citation>
    <scope>NUCLEOTIDE SEQUENCE [LARGE SCALE GENOMIC DNA]</scope>
    <source>
        <tissue evidence="3">Muscle</tissue>
    </source>
</reference>
<dbReference type="AlphaFoldDB" id="A0A4Z2J0Y5"/>
<proteinExistence type="predicted"/>
<dbReference type="EMBL" id="SRLO01000032">
    <property type="protein sequence ID" value="TNN83697.1"/>
    <property type="molecule type" value="Genomic_DNA"/>
</dbReference>
<dbReference type="PANTHER" id="PTHR45784:SF8">
    <property type="entry name" value="C-TYPE MANNOSE RECEPTOR 2-RELATED"/>
    <property type="match status" value="1"/>
</dbReference>
<evidence type="ECO:0000313" key="4">
    <source>
        <dbReference type="Proteomes" id="UP000314294"/>
    </source>
</evidence>
<evidence type="ECO:0000259" key="2">
    <source>
        <dbReference type="PROSITE" id="PS50041"/>
    </source>
</evidence>
<dbReference type="PROSITE" id="PS50041">
    <property type="entry name" value="C_TYPE_LECTIN_2"/>
    <property type="match status" value="2"/>
</dbReference>
<feature type="domain" description="C-type lectin" evidence="2">
    <location>
        <begin position="87"/>
        <end position="180"/>
    </location>
</feature>
<sequence>MKTNKNINQEMRQPQPEYLSGLAIVEPEVVAGLEVEGDRGVRHALQVHSQHLLGHVVVVQLVVTQSHVDLQSQEISERQDVAVKLAYCRDHHTDLFPISQQSVERRLNIAIENITEILWIGLYRDGIQWKWSGGGDASDIPWATNEPNDDEVNAAMCLEICGWDGWHNIRPSFTFSFLCFNLIVVEREKTWEEALQYCRETHDDLTSLVSETENLLALSEVQAQGVDRVWIGLRYLVDRWLWVDGNPLEYEAWTMGGGQDQECPLRKRCGALTNEGLWENRDCQEELNFICY</sequence>
<keyword evidence="1" id="KW-1015">Disulfide bond</keyword>
<comment type="caution">
    <text evidence="3">The sequence shown here is derived from an EMBL/GenBank/DDBJ whole genome shotgun (WGS) entry which is preliminary data.</text>
</comment>